<feature type="compositionally biased region" description="Polar residues" evidence="1">
    <location>
        <begin position="264"/>
        <end position="289"/>
    </location>
</feature>
<protein>
    <submittedName>
        <fullName evidence="2">Uncharacterized protein</fullName>
    </submittedName>
</protein>
<feature type="compositionally biased region" description="Low complexity" evidence="1">
    <location>
        <begin position="166"/>
        <end position="183"/>
    </location>
</feature>
<name>A0A194VLD4_CYTMA</name>
<reference evidence="2" key="1">
    <citation type="submission" date="2014-12" db="EMBL/GenBank/DDBJ databases">
        <title>Genome Sequence of Valsa Canker Pathogens Uncovers a Specific Adaption of Colonization on Woody Bark.</title>
        <authorList>
            <person name="Yin Z."/>
            <person name="Liu H."/>
            <person name="Gao X."/>
            <person name="Li Z."/>
            <person name="Song N."/>
            <person name="Ke X."/>
            <person name="Dai Q."/>
            <person name="Wu Y."/>
            <person name="Sun Y."/>
            <person name="Xu J.-R."/>
            <person name="Kang Z.K."/>
            <person name="Wang L."/>
            <person name="Huang L."/>
        </authorList>
    </citation>
    <scope>NUCLEOTIDE SEQUENCE [LARGE SCALE GENOMIC DNA]</scope>
    <source>
        <strain evidence="2">03-8</strain>
    </source>
</reference>
<evidence type="ECO:0000256" key="1">
    <source>
        <dbReference type="SAM" id="MobiDB-lite"/>
    </source>
</evidence>
<feature type="compositionally biased region" description="Polar residues" evidence="1">
    <location>
        <begin position="425"/>
        <end position="463"/>
    </location>
</feature>
<feature type="region of interest" description="Disordered" evidence="1">
    <location>
        <begin position="1"/>
        <end position="535"/>
    </location>
</feature>
<dbReference type="EMBL" id="CM003098">
    <property type="protein sequence ID" value="KUI64768.1"/>
    <property type="molecule type" value="Genomic_DNA"/>
</dbReference>
<accession>A0A194VLD4</accession>
<feature type="compositionally biased region" description="Polar residues" evidence="1">
    <location>
        <begin position="370"/>
        <end position="379"/>
    </location>
</feature>
<dbReference type="OrthoDB" id="2590867at2759"/>
<feature type="compositionally biased region" description="Basic and acidic residues" evidence="1">
    <location>
        <begin position="235"/>
        <end position="244"/>
    </location>
</feature>
<feature type="compositionally biased region" description="Low complexity" evidence="1">
    <location>
        <begin position="254"/>
        <end position="263"/>
    </location>
</feature>
<proteinExistence type="predicted"/>
<keyword evidence="3" id="KW-1185">Reference proteome</keyword>
<dbReference type="Proteomes" id="UP000078559">
    <property type="component" value="Chromosome 1"/>
</dbReference>
<evidence type="ECO:0000313" key="2">
    <source>
        <dbReference type="EMBL" id="KUI64768.1"/>
    </source>
</evidence>
<gene>
    <name evidence="2" type="ORF">VM1G_00083</name>
</gene>
<dbReference type="AlphaFoldDB" id="A0A194VLD4"/>
<evidence type="ECO:0000313" key="3">
    <source>
        <dbReference type="Proteomes" id="UP000078559"/>
    </source>
</evidence>
<sequence>MTGAAENIKDAVKGGHHDTATKNESAACEDRGAQHHTGHAHHDPEPEAKKATSAAGNYPYWGNLPREGQGHGSGSESREHQHGHSGAGAGATGAGYLPSKDTRDLHTREQDPLYASTRDHATSDRNTGNNSHRREEEALAGGTGLAGAGYLASRDRDDRQDERHPATSSAPVTQSSTTATSSSYRDPQREAQQATGAAGNYPQSSDKGDRRKEEEYLGAGAGAAGPAGVGYYGSKKLDERKDAHQSYPSRETNPTTSTGTPGSFSQLDETRNVNPSASTQSGAYPTGNDNSHRKEDGALAGMVGLGAAGMAGNEEKKRHHYRNSGGQAELASTGHNNGLAERRQEPALGGTSGLGQTGYTGTGDRHAGTATGTNPTGHTGHSHRREEEALAGTAGLGAAGYAGAGAKKRHDEKKYAGEQTGFPEYNSSELTPAQLAAQSAWNQQNPGSTSADAYPESRNNNPRSDQEYAGAGAGAAGLASKHGQGRDYEERPRTYGSEGAGYAPSGLESTREPGLTSGSTGALGRSGQQSKPVLHKCEQCGHDNDISRYFNKAESYLPGQ</sequence>
<feature type="compositionally biased region" description="Gly residues" evidence="1">
    <location>
        <begin position="219"/>
        <end position="231"/>
    </location>
</feature>
<organism evidence="2 3">
    <name type="scientific">Cytospora mali</name>
    <name type="common">Apple Valsa canker fungus</name>
    <name type="synonym">Valsa mali</name>
    <dbReference type="NCBI Taxonomy" id="578113"/>
    <lineage>
        <taxon>Eukaryota</taxon>
        <taxon>Fungi</taxon>
        <taxon>Dikarya</taxon>
        <taxon>Ascomycota</taxon>
        <taxon>Pezizomycotina</taxon>
        <taxon>Sordariomycetes</taxon>
        <taxon>Sordariomycetidae</taxon>
        <taxon>Diaporthales</taxon>
        <taxon>Cytosporaceae</taxon>
        <taxon>Cytospora</taxon>
    </lineage>
</organism>
<feature type="compositionally biased region" description="Polar residues" evidence="1">
    <location>
        <begin position="516"/>
        <end position="531"/>
    </location>
</feature>
<feature type="compositionally biased region" description="Gly residues" evidence="1">
    <location>
        <begin position="394"/>
        <end position="403"/>
    </location>
</feature>
<feature type="compositionally biased region" description="Basic and acidic residues" evidence="1">
    <location>
        <begin position="40"/>
        <end position="50"/>
    </location>
</feature>
<feature type="compositionally biased region" description="Polar residues" evidence="1">
    <location>
        <begin position="190"/>
        <end position="205"/>
    </location>
</feature>
<feature type="compositionally biased region" description="Basic and acidic residues" evidence="1">
    <location>
        <begin position="484"/>
        <end position="493"/>
    </location>
</feature>
<feature type="compositionally biased region" description="Basic and acidic residues" evidence="1">
    <location>
        <begin position="206"/>
        <end position="215"/>
    </location>
</feature>
<feature type="compositionally biased region" description="Basic and acidic residues" evidence="1">
    <location>
        <begin position="7"/>
        <end position="21"/>
    </location>
</feature>
<feature type="compositionally biased region" description="Basic and acidic residues" evidence="1">
    <location>
        <begin position="100"/>
        <end position="123"/>
    </location>
</feature>
<feature type="compositionally biased region" description="Gly residues" evidence="1">
    <location>
        <begin position="350"/>
        <end position="361"/>
    </location>
</feature>
<feature type="compositionally biased region" description="Basic and acidic residues" evidence="1">
    <location>
        <begin position="153"/>
        <end position="165"/>
    </location>
</feature>